<feature type="transmembrane region" description="Helical" evidence="1">
    <location>
        <begin position="34"/>
        <end position="53"/>
    </location>
</feature>
<feature type="transmembrane region" description="Helical" evidence="1">
    <location>
        <begin position="190"/>
        <end position="211"/>
    </location>
</feature>
<feature type="transmembrane region" description="Helical" evidence="1">
    <location>
        <begin position="454"/>
        <end position="471"/>
    </location>
</feature>
<reference evidence="2" key="1">
    <citation type="submission" date="2009-12" db="EMBL/GenBank/DDBJ databases">
        <authorList>
            <person name="Kielak A."/>
            <person name="van Veen J.A."/>
            <person name="Kowalchuk G.A."/>
        </authorList>
    </citation>
    <scope>NUCLEOTIDE SEQUENCE</scope>
</reference>
<feature type="transmembrane region" description="Helical" evidence="1">
    <location>
        <begin position="382"/>
        <end position="399"/>
    </location>
</feature>
<feature type="transmembrane region" description="Helical" evidence="1">
    <location>
        <begin position="425"/>
        <end position="447"/>
    </location>
</feature>
<accession>E3T6Y3</accession>
<feature type="transmembrane region" description="Helical" evidence="1">
    <location>
        <begin position="359"/>
        <end position="375"/>
    </location>
</feature>
<sequence>MLAFIYLAIAVVLGDAICRRFITYVSQPHRWATAFLGGLLISSWWTYLSALLFPRSASPLFWGDIVFFATATAAIGLLRKRYQVELSSPDANAARFEKWDWLVIGIFFIFSCWMMFATFNMSGGMLQIGQHEYPDFGSTVSVMQSFAQGANFPTEHPFFSHELIRAYFLFYFQAGNLEYLGLNPAWSNNILSILSTTALLALVMTLGRVLFNSRIAGRIGAALFFFQGSLSFVPFLRSQTSFSGLLQSLSTMTSFLNSGLGHRGEDWGIWSQNVYLTQRNFASSIGLLLIVLIFLLIRYRRAERSAEALPSTAEDRAVMEGDTDPRMGSWLSLANLRGPLSPFVFCGVLMGLMPMWNGAVLADGLIILGLMLAMFPLRREVLVLLAVTALLAVPQLIYLKTGARPGNFSFFHWGYLLDDPSLATVLYYLLFTFGFKWLLMGIGVAWSGNLERRFFAAASALLVFAFCTQFTEEILTNHKFFNIWLVIANVYVAYGLVRLWQLRVWSTSIPARAAAALLVITITIAGTIDLMPIHNSRFIEMGYGGDKLVEWVKTNTDPRAVFLSDRYMNHQILLAGRRLFYGQPYYAGEAGGDTARRDPVYKTLFESSDPAEVLRLLYQYNIKYVAIDDPIRNGRDLITHPNEPLYRDHFKLVFEDAESHYANIRIYEIP</sequence>
<name>E3T6Y3_9BACT</name>
<proteinExistence type="predicted"/>
<organism evidence="2">
    <name type="scientific">uncultured bacterium 164</name>
    <dbReference type="NCBI Taxonomy" id="698382"/>
    <lineage>
        <taxon>Bacteria</taxon>
        <taxon>environmental samples</taxon>
    </lineage>
</organism>
<evidence type="ECO:0000313" key="2">
    <source>
        <dbReference type="EMBL" id="ADC36077.1"/>
    </source>
</evidence>
<evidence type="ECO:0000256" key="1">
    <source>
        <dbReference type="SAM" id="Phobius"/>
    </source>
</evidence>
<feature type="transmembrane region" description="Helical" evidence="1">
    <location>
        <begin position="281"/>
        <end position="299"/>
    </location>
</feature>
<feature type="transmembrane region" description="Helical" evidence="1">
    <location>
        <begin position="6"/>
        <end position="22"/>
    </location>
</feature>
<feature type="transmembrane region" description="Helical" evidence="1">
    <location>
        <begin position="99"/>
        <end position="119"/>
    </location>
</feature>
<feature type="transmembrane region" description="Helical" evidence="1">
    <location>
        <begin position="59"/>
        <end position="78"/>
    </location>
</feature>
<keyword evidence="1" id="KW-0812">Transmembrane</keyword>
<feature type="transmembrane region" description="Helical" evidence="1">
    <location>
        <begin position="483"/>
        <end position="501"/>
    </location>
</feature>
<dbReference type="AlphaFoldDB" id="E3T6Y3"/>
<feature type="transmembrane region" description="Helical" evidence="1">
    <location>
        <begin position="218"/>
        <end position="236"/>
    </location>
</feature>
<feature type="transmembrane region" description="Helical" evidence="1">
    <location>
        <begin position="336"/>
        <end position="353"/>
    </location>
</feature>
<feature type="transmembrane region" description="Helical" evidence="1">
    <location>
        <begin position="513"/>
        <end position="533"/>
    </location>
</feature>
<reference evidence="2" key="2">
    <citation type="journal article" date="2010" name="Appl. Environ. Microbiol.">
        <title>Comparative analysis of acidobacterial genomic fragments from terrestrial and aquatic metagenomic libraries, with emphasis on acidobacteria subdivision 6.</title>
        <authorList>
            <person name="Kielak A.M."/>
            <person name="van Veen J.A."/>
            <person name="Kowalchuk G.A."/>
        </authorList>
    </citation>
    <scope>NUCLEOTIDE SEQUENCE</scope>
</reference>
<dbReference type="EMBL" id="GU260711">
    <property type="protein sequence ID" value="ADC36077.1"/>
    <property type="molecule type" value="Genomic_DNA"/>
</dbReference>
<keyword evidence="1" id="KW-0472">Membrane</keyword>
<protein>
    <submittedName>
        <fullName evidence="2">Uncharacterized protein</fullName>
    </submittedName>
</protein>
<keyword evidence="1" id="KW-1133">Transmembrane helix</keyword>